<organism evidence="2">
    <name type="scientific">Salmonella enterica subsp. enterica serovar Denver</name>
    <dbReference type="NCBI Taxonomy" id="1954177"/>
    <lineage>
        <taxon>Bacteria</taxon>
        <taxon>Pseudomonadati</taxon>
        <taxon>Pseudomonadota</taxon>
        <taxon>Gammaproteobacteria</taxon>
        <taxon>Enterobacterales</taxon>
        <taxon>Enterobacteriaceae</taxon>
        <taxon>Salmonella</taxon>
    </lineage>
</organism>
<dbReference type="EMBL" id="RTWO01000002">
    <property type="protein sequence ID" value="MKC73895.1"/>
    <property type="molecule type" value="Genomic_DNA"/>
</dbReference>
<protein>
    <submittedName>
        <fullName evidence="2">Uncharacterized protein</fullName>
    </submittedName>
</protein>
<feature type="region of interest" description="Disordered" evidence="1">
    <location>
        <begin position="36"/>
        <end position="66"/>
    </location>
</feature>
<dbReference type="AlphaFoldDB" id="A0A657FIX9"/>
<comment type="caution">
    <text evidence="2">The sequence shown here is derived from an EMBL/GenBank/DDBJ whole genome shotgun (WGS) entry which is preliminary data.</text>
</comment>
<reference evidence="2" key="1">
    <citation type="submission" date="2018-09" db="EMBL/GenBank/DDBJ databases">
        <authorList>
            <consortium name="GenomeTrakr network: Whole genome sequencing for foodborne pathogen traceback"/>
        </authorList>
    </citation>
    <scope>NUCLEOTIDE SEQUENCE [LARGE SCALE GENOMIC DNA]</scope>
    <source>
        <strain evidence="2">FDA00013424</strain>
    </source>
</reference>
<proteinExistence type="predicted"/>
<name>A0A657FIX9_SALET</name>
<dbReference type="Proteomes" id="UP000839516">
    <property type="component" value="Unassembled WGS sequence"/>
</dbReference>
<accession>A0A657FIX9</accession>
<sequence>MQVCIVLCVSCIAARKITILATAGGAGNRGRYNARYKNKETGVDAGRSREQEKRRNKFDVSQFHAT</sequence>
<gene>
    <name evidence="2" type="ORF">D1800_03900</name>
</gene>
<feature type="compositionally biased region" description="Basic and acidic residues" evidence="1">
    <location>
        <begin position="37"/>
        <end position="53"/>
    </location>
</feature>
<evidence type="ECO:0000256" key="1">
    <source>
        <dbReference type="SAM" id="MobiDB-lite"/>
    </source>
</evidence>
<evidence type="ECO:0000313" key="2">
    <source>
        <dbReference type="EMBL" id="MKC73895.1"/>
    </source>
</evidence>